<dbReference type="EMBL" id="VMQU01000033">
    <property type="protein sequence ID" value="TVS90298.1"/>
    <property type="molecule type" value="Genomic_DNA"/>
</dbReference>
<feature type="domain" description="HTH cro/C1-type" evidence="1">
    <location>
        <begin position="12"/>
        <end position="67"/>
    </location>
</feature>
<name>A0A557XW79_9MYCO</name>
<dbReference type="SMART" id="SM00530">
    <property type="entry name" value="HTH_XRE"/>
    <property type="match status" value="1"/>
</dbReference>
<reference evidence="2 3" key="1">
    <citation type="submission" date="2019-07" db="EMBL/GenBank/DDBJ databases">
        <title>New Mycobacterium species.</title>
        <authorList>
            <person name="Tortoli E."/>
            <person name="Ghielmetti G."/>
            <person name="Friedel U."/>
            <person name="Trovato A."/>
        </authorList>
    </citation>
    <scope>NUCLEOTIDE SEQUENCE [LARGE SCALE GENOMIC DNA]</scope>
    <source>
        <strain evidence="2 3">16-83</strain>
    </source>
</reference>
<comment type="caution">
    <text evidence="2">The sequence shown here is derived from an EMBL/GenBank/DDBJ whole genome shotgun (WGS) entry which is preliminary data.</text>
</comment>
<dbReference type="Proteomes" id="UP000320513">
    <property type="component" value="Unassembled WGS sequence"/>
</dbReference>
<evidence type="ECO:0000259" key="1">
    <source>
        <dbReference type="PROSITE" id="PS50943"/>
    </source>
</evidence>
<dbReference type="Gene3D" id="1.10.510.10">
    <property type="entry name" value="Transferase(Phosphotransferase) domain 1"/>
    <property type="match status" value="1"/>
</dbReference>
<dbReference type="RefSeq" id="WP_144948881.1">
    <property type="nucleotide sequence ID" value="NZ_VMQU01000033.1"/>
</dbReference>
<dbReference type="Gene3D" id="1.10.260.40">
    <property type="entry name" value="lambda repressor-like DNA-binding domains"/>
    <property type="match status" value="1"/>
</dbReference>
<gene>
    <name evidence="2" type="ORF">FPZ47_10160</name>
</gene>
<dbReference type="InterPro" id="IPR010982">
    <property type="entry name" value="Lambda_DNA-bd_dom_sf"/>
</dbReference>
<sequence length="581" mass="65449">MAEPESTIADLVYQYRVERDWSRERLAEEMHKPSSWLSQVERGEVVLTDVTVLDRFAKLLGAPLGEFIQAALGGGPRVHGIIVDESQRSNADEGPDALHESIQYELQRYGVSDVLTLYANDDLGELMDSCSPADEVILIRSGRELIPSVVRLLTLRSVRLPSHFIVWDPNDNGRIAAARLACGDVLQINCSDPGDFDCELRKLSSTRKLHQYTVDELVANDAVRVGGSFAKSGVQKYFRKQAEGRGSVKLGDEKRFYGRLPEPLRRHYPKLLFSHEEGDAVCLGLDYVGYPNLRDLLLNLLITPERAASVLRQVLDYEYNEVYLGHLTETPSTYVQDYHFSRVWNRLGVSIDLDPGFVPLIESRRLQVNGRVIPNIPAMLFELERSGRAVAELAPPGVSPYIHGDLHLENILYDQESDKFWLVDPRGYPACDIYYDIGKLAHSYNGMYDLLHEGRHEVRHRVVNDTVVVDLGFRSPYLVGLYRRLKDSMQGVVEEVLGADVDEMDLKINFNEAMHFCSDMPFHINAEASPNVAVAIYATGALLLADVLGKLSIDLPFSGQFQHRGLSRMNDVNHDAWRLEG</sequence>
<evidence type="ECO:0000313" key="2">
    <source>
        <dbReference type="EMBL" id="TVS90298.1"/>
    </source>
</evidence>
<dbReference type="Pfam" id="PF13560">
    <property type="entry name" value="HTH_31"/>
    <property type="match status" value="1"/>
</dbReference>
<protein>
    <submittedName>
        <fullName evidence="2">Helix-turn-helix domain-containing protein</fullName>
    </submittedName>
</protein>
<accession>A0A557XW79</accession>
<evidence type="ECO:0000313" key="3">
    <source>
        <dbReference type="Proteomes" id="UP000320513"/>
    </source>
</evidence>
<dbReference type="InterPro" id="IPR001387">
    <property type="entry name" value="Cro/C1-type_HTH"/>
</dbReference>
<dbReference type="CDD" id="cd00093">
    <property type="entry name" value="HTH_XRE"/>
    <property type="match status" value="1"/>
</dbReference>
<dbReference type="SUPFAM" id="SSF56112">
    <property type="entry name" value="Protein kinase-like (PK-like)"/>
    <property type="match status" value="1"/>
</dbReference>
<dbReference type="SUPFAM" id="SSF47413">
    <property type="entry name" value="lambda repressor-like DNA-binding domains"/>
    <property type="match status" value="1"/>
</dbReference>
<dbReference type="InterPro" id="IPR011009">
    <property type="entry name" value="Kinase-like_dom_sf"/>
</dbReference>
<organism evidence="2 3">
    <name type="scientific">Mycobacterium helveticum</name>
    <dbReference type="NCBI Taxonomy" id="2592811"/>
    <lineage>
        <taxon>Bacteria</taxon>
        <taxon>Bacillati</taxon>
        <taxon>Actinomycetota</taxon>
        <taxon>Actinomycetes</taxon>
        <taxon>Mycobacteriales</taxon>
        <taxon>Mycobacteriaceae</taxon>
        <taxon>Mycobacterium</taxon>
    </lineage>
</organism>
<dbReference type="PROSITE" id="PS50943">
    <property type="entry name" value="HTH_CROC1"/>
    <property type="match status" value="1"/>
</dbReference>
<proteinExistence type="predicted"/>
<dbReference type="OrthoDB" id="3504495at2"/>
<dbReference type="AlphaFoldDB" id="A0A557XW79"/>
<dbReference type="GO" id="GO:0003677">
    <property type="term" value="F:DNA binding"/>
    <property type="evidence" value="ECO:0007669"/>
    <property type="project" value="InterPro"/>
</dbReference>
<keyword evidence="3" id="KW-1185">Reference proteome</keyword>